<dbReference type="EMBL" id="JAIMJA010000004">
    <property type="protein sequence ID" value="MCE2594187.1"/>
    <property type="molecule type" value="Genomic_DNA"/>
</dbReference>
<keyword evidence="3" id="KW-1185">Reference proteome</keyword>
<accession>A0ABS8W5D3</accession>
<protein>
    <recommendedName>
        <fullName evidence="4">Lipoprotein</fullName>
    </recommendedName>
</protein>
<name>A0ABS8W5D3_9GAMM</name>
<keyword evidence="1" id="KW-0732">Signal</keyword>
<sequence length="122" mass="12781">MSKISTILTALLASLLVNGCSTPSSSTTLVYISDGFVQCEQPPMTLTTTQSILTNAGIDVISSYCAQITDLAIISMCGAGGTGIHLHEIASQDSNKATEAGFDNVSKLAEQALNYEMIDCEL</sequence>
<proteinExistence type="predicted"/>
<gene>
    <name evidence="2" type="ORF">K6Y31_05095</name>
</gene>
<evidence type="ECO:0000313" key="3">
    <source>
        <dbReference type="Proteomes" id="UP001201273"/>
    </source>
</evidence>
<feature type="chain" id="PRO_5046584970" description="Lipoprotein" evidence="1">
    <location>
        <begin position="20"/>
        <end position="122"/>
    </location>
</feature>
<comment type="caution">
    <text evidence="2">The sequence shown here is derived from an EMBL/GenBank/DDBJ whole genome shotgun (WGS) entry which is preliminary data.</text>
</comment>
<organism evidence="2 3">
    <name type="scientific">Motilimonas cestriensis</name>
    <dbReference type="NCBI Taxonomy" id="2742685"/>
    <lineage>
        <taxon>Bacteria</taxon>
        <taxon>Pseudomonadati</taxon>
        <taxon>Pseudomonadota</taxon>
        <taxon>Gammaproteobacteria</taxon>
        <taxon>Alteromonadales</taxon>
        <taxon>Alteromonadales genera incertae sedis</taxon>
        <taxon>Motilimonas</taxon>
    </lineage>
</organism>
<dbReference type="RefSeq" id="WP_233051766.1">
    <property type="nucleotide sequence ID" value="NZ_JAIMJA010000004.1"/>
</dbReference>
<evidence type="ECO:0000256" key="1">
    <source>
        <dbReference type="SAM" id="SignalP"/>
    </source>
</evidence>
<dbReference type="Proteomes" id="UP001201273">
    <property type="component" value="Unassembled WGS sequence"/>
</dbReference>
<evidence type="ECO:0000313" key="2">
    <source>
        <dbReference type="EMBL" id="MCE2594187.1"/>
    </source>
</evidence>
<feature type="signal peptide" evidence="1">
    <location>
        <begin position="1"/>
        <end position="19"/>
    </location>
</feature>
<evidence type="ECO:0008006" key="4">
    <source>
        <dbReference type="Google" id="ProtNLM"/>
    </source>
</evidence>
<reference evidence="2 3" key="1">
    <citation type="journal article" date="2022" name="Environ. Microbiol. Rep.">
        <title>Eco-phylogenetic analyses reveal divergent evolution of vitamin B12 metabolism in the marine bacterial family 'Psychromonadaceae'.</title>
        <authorList>
            <person name="Jin X."/>
            <person name="Yang Y."/>
            <person name="Cao H."/>
            <person name="Gao B."/>
            <person name="Zhao Z."/>
        </authorList>
    </citation>
    <scope>NUCLEOTIDE SEQUENCE [LARGE SCALE GENOMIC DNA]</scope>
    <source>
        <strain evidence="2 3">MKS20</strain>
    </source>
</reference>